<organism evidence="1 2">
    <name type="scientific">Streptomyces formicae</name>
    <dbReference type="NCBI Taxonomy" id="1616117"/>
    <lineage>
        <taxon>Bacteria</taxon>
        <taxon>Bacillati</taxon>
        <taxon>Actinomycetota</taxon>
        <taxon>Actinomycetes</taxon>
        <taxon>Kitasatosporales</taxon>
        <taxon>Streptomycetaceae</taxon>
        <taxon>Streptomyces</taxon>
    </lineage>
</organism>
<evidence type="ECO:0000313" key="2">
    <source>
        <dbReference type="Proteomes" id="UP000828924"/>
    </source>
</evidence>
<evidence type="ECO:0000313" key="1">
    <source>
        <dbReference type="EMBL" id="UNM13111.1"/>
    </source>
</evidence>
<gene>
    <name evidence="1" type="ORF">J4032_17865</name>
</gene>
<dbReference type="RefSeq" id="WP_242331835.1">
    <property type="nucleotide sequence ID" value="NZ_CP071872.1"/>
</dbReference>
<name>A0ABY3WKJ5_9ACTN</name>
<dbReference type="Proteomes" id="UP000828924">
    <property type="component" value="Chromosome"/>
</dbReference>
<keyword evidence="2" id="KW-1185">Reference proteome</keyword>
<evidence type="ECO:0008006" key="3">
    <source>
        <dbReference type="Google" id="ProtNLM"/>
    </source>
</evidence>
<proteinExistence type="predicted"/>
<protein>
    <recommendedName>
        <fullName evidence="3">RiboL-PSP-HEPN domain-containing protein</fullName>
    </recommendedName>
</protein>
<dbReference type="EMBL" id="CP071872">
    <property type="protein sequence ID" value="UNM13111.1"/>
    <property type="molecule type" value="Genomic_DNA"/>
</dbReference>
<sequence length="236" mass="25940">MDIQDAVDNYVRAIEHCENLILVHRSAGNGGVGRRTTETSINRGTIVLTVAAWQAFVQDVAQALRDEALVELGKVAGARLLAYAMDQWQRDFNSALEKFSTPDAEKSRALLKRVGFDPRPSWTWVQAGGRGNQSVTVQPKHVDEVIKQWLRVRHDIAHGHMTIHSLPILTAVRDPKSSARAKATPALRLTDAIDCLGFFSSVARLTAAEAAKHLAVPAPTWETLPPLKLGLHISHL</sequence>
<reference evidence="1 2" key="1">
    <citation type="submission" date="2021-03" db="EMBL/GenBank/DDBJ databases">
        <title>Complete genome of Streptomyces formicae strain 1H-GS9 (DSM 100524).</title>
        <authorList>
            <person name="Atanasov K.E."/>
            <person name="Altabella T."/>
            <person name="Ferrer A."/>
        </authorList>
    </citation>
    <scope>NUCLEOTIDE SEQUENCE [LARGE SCALE GENOMIC DNA]</scope>
    <source>
        <strain evidence="1 2">1H-GS9</strain>
    </source>
</reference>
<accession>A0ABY3WKJ5</accession>